<feature type="region of interest" description="Disordered" evidence="1">
    <location>
        <begin position="44"/>
        <end position="123"/>
    </location>
</feature>
<protein>
    <submittedName>
        <fullName evidence="2">Uncharacterized protein</fullName>
    </submittedName>
</protein>
<accession>A0AAW0I9E0</accession>
<dbReference type="Proteomes" id="UP001488838">
    <property type="component" value="Unassembled WGS sequence"/>
</dbReference>
<evidence type="ECO:0000313" key="3">
    <source>
        <dbReference type="Proteomes" id="UP001488838"/>
    </source>
</evidence>
<feature type="compositionally biased region" description="Basic and acidic residues" evidence="1">
    <location>
        <begin position="78"/>
        <end position="94"/>
    </location>
</feature>
<name>A0AAW0I9E0_MYOGA</name>
<gene>
    <name evidence="2" type="ORF">U0070_020000</name>
</gene>
<comment type="caution">
    <text evidence="2">The sequence shown here is derived from an EMBL/GenBank/DDBJ whole genome shotgun (WGS) entry which is preliminary data.</text>
</comment>
<dbReference type="EMBL" id="JBBHLL010000186">
    <property type="protein sequence ID" value="KAK7810835.1"/>
    <property type="molecule type" value="Genomic_DNA"/>
</dbReference>
<keyword evidence="3" id="KW-1185">Reference proteome</keyword>
<feature type="region of interest" description="Disordered" evidence="1">
    <location>
        <begin position="1"/>
        <end position="26"/>
    </location>
</feature>
<reference evidence="2 3" key="1">
    <citation type="journal article" date="2023" name="bioRxiv">
        <title>Conserved and derived expression patterns and positive selection on dental genes reveal complex evolutionary context of ever-growing rodent molars.</title>
        <authorList>
            <person name="Calamari Z.T."/>
            <person name="Song A."/>
            <person name="Cohen E."/>
            <person name="Akter M."/>
            <person name="Roy R.D."/>
            <person name="Hallikas O."/>
            <person name="Christensen M.M."/>
            <person name="Li P."/>
            <person name="Marangoni P."/>
            <person name="Jernvall J."/>
            <person name="Klein O.D."/>
        </authorList>
    </citation>
    <scope>NUCLEOTIDE SEQUENCE [LARGE SCALE GENOMIC DNA]</scope>
    <source>
        <strain evidence="2">V071</strain>
    </source>
</reference>
<proteinExistence type="predicted"/>
<feature type="compositionally biased region" description="Acidic residues" evidence="1">
    <location>
        <begin position="62"/>
        <end position="77"/>
    </location>
</feature>
<evidence type="ECO:0000256" key="1">
    <source>
        <dbReference type="SAM" id="MobiDB-lite"/>
    </source>
</evidence>
<dbReference type="AlphaFoldDB" id="A0AAW0I9E0"/>
<evidence type="ECO:0000313" key="2">
    <source>
        <dbReference type="EMBL" id="KAK7810835.1"/>
    </source>
</evidence>
<organism evidence="2 3">
    <name type="scientific">Myodes glareolus</name>
    <name type="common">Bank vole</name>
    <name type="synonym">Clethrionomys glareolus</name>
    <dbReference type="NCBI Taxonomy" id="447135"/>
    <lineage>
        <taxon>Eukaryota</taxon>
        <taxon>Metazoa</taxon>
        <taxon>Chordata</taxon>
        <taxon>Craniata</taxon>
        <taxon>Vertebrata</taxon>
        <taxon>Euteleostomi</taxon>
        <taxon>Mammalia</taxon>
        <taxon>Eutheria</taxon>
        <taxon>Euarchontoglires</taxon>
        <taxon>Glires</taxon>
        <taxon>Rodentia</taxon>
        <taxon>Myomorpha</taxon>
        <taxon>Muroidea</taxon>
        <taxon>Cricetidae</taxon>
        <taxon>Arvicolinae</taxon>
        <taxon>Myodes</taxon>
    </lineage>
</organism>
<sequence length="161" mass="18563">MEKQPTKGVVRNQVTETTEPRVPSLSNDEVEEFRAYFSEKMSILHKSGKHLEETDYRLASGESEEQDEDTEDEEMEEQPGKAREPRPESVLKIEEEQEDAKEGPMQFLGRDDDEEDGPDADFLTVKRRDVFGLDLKENQALSEKCQRILILFLTSKLEVVN</sequence>